<dbReference type="Gene3D" id="2.60.120.10">
    <property type="entry name" value="Jelly Rolls"/>
    <property type="match status" value="1"/>
</dbReference>
<dbReference type="SUPFAM" id="SSF51182">
    <property type="entry name" value="RmlC-like cupins"/>
    <property type="match status" value="1"/>
</dbReference>
<dbReference type="EMBL" id="SGXF01000001">
    <property type="protein sequence ID" value="RZT01944.1"/>
    <property type="molecule type" value="Genomic_DNA"/>
</dbReference>
<accession>A0A4Q7PM76</accession>
<dbReference type="SUPFAM" id="SSF46689">
    <property type="entry name" value="Homeodomain-like"/>
    <property type="match status" value="2"/>
</dbReference>
<keyword evidence="6" id="KW-1185">Reference proteome</keyword>
<dbReference type="InterPro" id="IPR009057">
    <property type="entry name" value="Homeodomain-like_sf"/>
</dbReference>
<name>A0A4Q7PM76_9FIRM</name>
<dbReference type="SMART" id="SM00342">
    <property type="entry name" value="HTH_ARAC"/>
    <property type="match status" value="1"/>
</dbReference>
<keyword evidence="1" id="KW-0805">Transcription regulation</keyword>
<evidence type="ECO:0000313" key="5">
    <source>
        <dbReference type="EMBL" id="RZT01944.1"/>
    </source>
</evidence>
<evidence type="ECO:0000256" key="2">
    <source>
        <dbReference type="ARBA" id="ARBA00023125"/>
    </source>
</evidence>
<sequence>MVKTGNYTYEVIKTEKDIPVRCFRYTVPVGRPVPAHWHDSLEVVRVERGWMYVDVDQERKQLKQGDFLLISSEKIHATFTGQGTVTEVLQIPDQFLKPLFPDETGLQFASEVEAAEGRSPGEDCAPSEICKEAGLLIHRMCSVYEQRKQDYLLEFHMLLYRFLYLLNSGLRLYARKEEEQKANPERQRLKKVMEFVNLHYREKIRLEEAAAQVALNKEYFCRFFRKSMGVSFMDYVNEVRFSRVCEELFDSSENIMTLLEAHGFGNYKLFMKMFREQYGGTPARMRREYQR</sequence>
<evidence type="ECO:0000256" key="1">
    <source>
        <dbReference type="ARBA" id="ARBA00023015"/>
    </source>
</evidence>
<evidence type="ECO:0000256" key="3">
    <source>
        <dbReference type="ARBA" id="ARBA00023163"/>
    </source>
</evidence>
<dbReference type="PANTHER" id="PTHR43280">
    <property type="entry name" value="ARAC-FAMILY TRANSCRIPTIONAL REGULATOR"/>
    <property type="match status" value="1"/>
</dbReference>
<dbReference type="InterPro" id="IPR013096">
    <property type="entry name" value="Cupin_2"/>
</dbReference>
<dbReference type="GO" id="GO:0003700">
    <property type="term" value="F:DNA-binding transcription factor activity"/>
    <property type="evidence" value="ECO:0007669"/>
    <property type="project" value="InterPro"/>
</dbReference>
<dbReference type="PROSITE" id="PS01124">
    <property type="entry name" value="HTH_ARAC_FAMILY_2"/>
    <property type="match status" value="1"/>
</dbReference>
<proteinExistence type="predicted"/>
<reference evidence="5 6" key="1">
    <citation type="submission" date="2019-02" db="EMBL/GenBank/DDBJ databases">
        <title>Genomic Encyclopedia of Type Strains, Phase IV (KMG-IV): sequencing the most valuable type-strain genomes for metagenomic binning, comparative biology and taxonomic classification.</title>
        <authorList>
            <person name="Goeker M."/>
        </authorList>
    </citation>
    <scope>NUCLEOTIDE SEQUENCE [LARGE SCALE GENOMIC DNA]</scope>
    <source>
        <strain evidence="5 6">DSM 29486</strain>
    </source>
</reference>
<dbReference type="GO" id="GO:0043565">
    <property type="term" value="F:sequence-specific DNA binding"/>
    <property type="evidence" value="ECO:0007669"/>
    <property type="project" value="InterPro"/>
</dbReference>
<protein>
    <submittedName>
        <fullName evidence="5">AraC-like DNA-binding protein</fullName>
    </submittedName>
</protein>
<dbReference type="InterPro" id="IPR018060">
    <property type="entry name" value="HTH_AraC"/>
</dbReference>
<organism evidence="5 6">
    <name type="scientific">Cuneatibacter caecimuris</name>
    <dbReference type="NCBI Taxonomy" id="1796618"/>
    <lineage>
        <taxon>Bacteria</taxon>
        <taxon>Bacillati</taxon>
        <taxon>Bacillota</taxon>
        <taxon>Clostridia</taxon>
        <taxon>Lachnospirales</taxon>
        <taxon>Lachnospiraceae</taxon>
        <taxon>Cuneatibacter</taxon>
    </lineage>
</organism>
<dbReference type="Pfam" id="PF12833">
    <property type="entry name" value="HTH_18"/>
    <property type="match status" value="1"/>
</dbReference>
<gene>
    <name evidence="5" type="ORF">EV209_0044</name>
</gene>
<dbReference type="Gene3D" id="1.10.10.60">
    <property type="entry name" value="Homeodomain-like"/>
    <property type="match status" value="2"/>
</dbReference>
<feature type="domain" description="HTH araC/xylS-type" evidence="4">
    <location>
        <begin position="190"/>
        <end position="288"/>
    </location>
</feature>
<keyword evidence="3" id="KW-0804">Transcription</keyword>
<dbReference type="PANTHER" id="PTHR43280:SF34">
    <property type="entry name" value="ARAC-FAMILY TRANSCRIPTIONAL REGULATOR"/>
    <property type="match status" value="1"/>
</dbReference>
<dbReference type="Proteomes" id="UP000292927">
    <property type="component" value="Unassembled WGS sequence"/>
</dbReference>
<evidence type="ECO:0000313" key="6">
    <source>
        <dbReference type="Proteomes" id="UP000292927"/>
    </source>
</evidence>
<comment type="caution">
    <text evidence="5">The sequence shown here is derived from an EMBL/GenBank/DDBJ whole genome shotgun (WGS) entry which is preliminary data.</text>
</comment>
<dbReference type="InterPro" id="IPR014710">
    <property type="entry name" value="RmlC-like_jellyroll"/>
</dbReference>
<evidence type="ECO:0000259" key="4">
    <source>
        <dbReference type="PROSITE" id="PS01124"/>
    </source>
</evidence>
<dbReference type="InterPro" id="IPR011051">
    <property type="entry name" value="RmlC_Cupin_sf"/>
</dbReference>
<keyword evidence="2 5" id="KW-0238">DNA-binding</keyword>
<dbReference type="AlphaFoldDB" id="A0A4Q7PM76"/>
<dbReference type="Pfam" id="PF07883">
    <property type="entry name" value="Cupin_2"/>
    <property type="match status" value="1"/>
</dbReference>